<sequence length="137" mass="15508">MSTAKASDGMDILRDFMFVGREIMSVTLRCYGWRKNSERVTALTRAFQLLRLPFSAREGLTRILAPFPGASTIREHAPPGNSSRSINDRQGQCRTNELYISSAGKEHAFRQFASCTITKSAPDYYKSFIFSVLILRF</sequence>
<dbReference type="EMBL" id="JALNTZ010000002">
    <property type="protein sequence ID" value="KAJ3660134.1"/>
    <property type="molecule type" value="Genomic_DNA"/>
</dbReference>
<accession>A0AA38IW61</accession>
<proteinExistence type="predicted"/>
<protein>
    <submittedName>
        <fullName evidence="1">Uncharacterized protein</fullName>
    </submittedName>
</protein>
<name>A0AA38IW61_9CUCU</name>
<comment type="caution">
    <text evidence="1">The sequence shown here is derived from an EMBL/GenBank/DDBJ whole genome shotgun (WGS) entry which is preliminary data.</text>
</comment>
<dbReference type="Proteomes" id="UP001168821">
    <property type="component" value="Unassembled WGS sequence"/>
</dbReference>
<gene>
    <name evidence="1" type="ORF">Zmor_004604</name>
</gene>
<evidence type="ECO:0000313" key="2">
    <source>
        <dbReference type="Proteomes" id="UP001168821"/>
    </source>
</evidence>
<keyword evidence="2" id="KW-1185">Reference proteome</keyword>
<organism evidence="1 2">
    <name type="scientific">Zophobas morio</name>
    <dbReference type="NCBI Taxonomy" id="2755281"/>
    <lineage>
        <taxon>Eukaryota</taxon>
        <taxon>Metazoa</taxon>
        <taxon>Ecdysozoa</taxon>
        <taxon>Arthropoda</taxon>
        <taxon>Hexapoda</taxon>
        <taxon>Insecta</taxon>
        <taxon>Pterygota</taxon>
        <taxon>Neoptera</taxon>
        <taxon>Endopterygota</taxon>
        <taxon>Coleoptera</taxon>
        <taxon>Polyphaga</taxon>
        <taxon>Cucujiformia</taxon>
        <taxon>Tenebrionidae</taxon>
        <taxon>Zophobas</taxon>
    </lineage>
</organism>
<evidence type="ECO:0000313" key="1">
    <source>
        <dbReference type="EMBL" id="KAJ3660134.1"/>
    </source>
</evidence>
<reference evidence="1" key="1">
    <citation type="journal article" date="2023" name="G3 (Bethesda)">
        <title>Whole genome assemblies of Zophobas morio and Tenebrio molitor.</title>
        <authorList>
            <person name="Kaur S."/>
            <person name="Stinson S.A."/>
            <person name="diCenzo G.C."/>
        </authorList>
    </citation>
    <scope>NUCLEOTIDE SEQUENCE</scope>
    <source>
        <strain evidence="1">QUZm001</strain>
    </source>
</reference>
<dbReference type="AlphaFoldDB" id="A0AA38IW61"/>